<keyword evidence="2" id="KW-1185">Reference proteome</keyword>
<dbReference type="Proteomes" id="UP000182961">
    <property type="component" value="Unassembled WGS sequence"/>
</dbReference>
<dbReference type="EMBL" id="FOUT01000003">
    <property type="protein sequence ID" value="SFM84223.1"/>
    <property type="molecule type" value="Genomic_DNA"/>
</dbReference>
<dbReference type="eggNOG" id="ENOG5032RP6">
    <property type="taxonomic scope" value="Bacteria"/>
</dbReference>
<organism evidence="1 2">
    <name type="scientific">Flavobacterium succinicans</name>
    <dbReference type="NCBI Taxonomy" id="29536"/>
    <lineage>
        <taxon>Bacteria</taxon>
        <taxon>Pseudomonadati</taxon>
        <taxon>Bacteroidota</taxon>
        <taxon>Flavobacteriia</taxon>
        <taxon>Flavobacteriales</taxon>
        <taxon>Flavobacteriaceae</taxon>
        <taxon>Flavobacterium</taxon>
    </lineage>
</organism>
<proteinExistence type="predicted"/>
<evidence type="ECO:0000313" key="2">
    <source>
        <dbReference type="Proteomes" id="UP000182961"/>
    </source>
</evidence>
<reference evidence="2" key="1">
    <citation type="submission" date="2016-10" db="EMBL/GenBank/DDBJ databases">
        <authorList>
            <person name="Varghese N."/>
            <person name="Submissions S."/>
        </authorList>
    </citation>
    <scope>NUCLEOTIDE SEQUENCE [LARGE SCALE GENOMIC DNA]</scope>
    <source>
        <strain evidence="2">DSM 4002</strain>
    </source>
</reference>
<accession>A0A1I4U6A4</accession>
<dbReference type="Gene3D" id="2.40.160.20">
    <property type="match status" value="1"/>
</dbReference>
<gene>
    <name evidence="1" type="ORF">SAMN05444143_1032</name>
</gene>
<name>A0A1I4U6A4_9FLAO</name>
<dbReference type="Pfam" id="PF09411">
    <property type="entry name" value="PagL"/>
    <property type="match status" value="1"/>
</dbReference>
<dbReference type="RefSeq" id="WP_024981154.1">
    <property type="nucleotide sequence ID" value="NZ_CBCRUM010000002.1"/>
</dbReference>
<evidence type="ECO:0000313" key="1">
    <source>
        <dbReference type="EMBL" id="SFM84223.1"/>
    </source>
</evidence>
<sequence>MLFYLTQLSACDYLFLFLFLLCSNLIWCQSSNDSWKVGFSYGTGNAFKNTDYTYTNSSYKVLFYKKWGTYKGIDFSFFFGPEYNHASHQLLNFYFVKPETPNYEAKRDAFMQLKTINEGVLHLGMTVQKKISKRSAIYVLGSISPMLTDTETERLSKGFAFCDILALGYTLELKHFIIDIRPSYRHVSNAGLKQSNAGFNTKNIEFGVVVPL</sequence>
<dbReference type="InterPro" id="IPR018550">
    <property type="entry name" value="Lipid-A_deacylase-rel"/>
</dbReference>
<dbReference type="AlphaFoldDB" id="A0A1I4U6A4"/>
<protein>
    <submittedName>
        <fullName evidence="1">Lipid A 3-O-deacylase (PagL)</fullName>
    </submittedName>
</protein>